<reference evidence="2 3" key="1">
    <citation type="journal article" date="2013" name="PLoS Genet.">
        <title>The genome and development-dependent transcriptomes of Pyronema confluens: a window into fungal evolution.</title>
        <authorList>
            <person name="Traeger S."/>
            <person name="Altegoer F."/>
            <person name="Freitag M."/>
            <person name="Gabaldon T."/>
            <person name="Kempken F."/>
            <person name="Kumar A."/>
            <person name="Marcet-Houben M."/>
            <person name="Poggeler S."/>
            <person name="Stajich J.E."/>
            <person name="Nowrousian M."/>
        </authorList>
    </citation>
    <scope>NUCLEOTIDE SEQUENCE [LARGE SCALE GENOMIC DNA]</scope>
    <source>
        <strain evidence="3">CBS 100304</strain>
        <tissue evidence="2">Vegetative mycelium</tissue>
    </source>
</reference>
<dbReference type="OrthoDB" id="194358at2759"/>
<accession>U4LA95</accession>
<sequence>MLSSIDVAVNISAGIACPLWAPLKYVLLVAIDYVRAAEEILRMMETLKRHTDRFNIYQKLHDSQSVQIALLRVYTDIVKFSVELSRYFQQSIPIRAFKLAIRPFKEAFGDLMSNLTENVVHVHDEVKATELVRQSQHRDEISSQVHSIDTNTKSLTTEVANIGVELSGVSIVVSNIDNIVTSLAPTVAEIDVEVCGVSTAVGNINKNIVSLVPAVGGIEVNLSNLATDVANMQVTFTAGISQLDARITNTRTATPRSDNTGSSTAEISTRVSSHIYSVVV</sequence>
<dbReference type="InterPro" id="IPR056125">
    <property type="entry name" value="DUF7708"/>
</dbReference>
<dbReference type="Pfam" id="PF24809">
    <property type="entry name" value="DUF7708"/>
    <property type="match status" value="1"/>
</dbReference>
<dbReference type="Proteomes" id="UP000018144">
    <property type="component" value="Unassembled WGS sequence"/>
</dbReference>
<evidence type="ECO:0000259" key="1">
    <source>
        <dbReference type="Pfam" id="PF24809"/>
    </source>
</evidence>
<keyword evidence="3" id="KW-1185">Reference proteome</keyword>
<gene>
    <name evidence="2" type="ORF">PCON_06661</name>
</gene>
<dbReference type="EMBL" id="HF935332">
    <property type="protein sequence ID" value="CCX07074.1"/>
    <property type="molecule type" value="Genomic_DNA"/>
</dbReference>
<protein>
    <recommendedName>
        <fullName evidence="1">DUF7708 domain-containing protein</fullName>
    </recommendedName>
</protein>
<proteinExistence type="predicted"/>
<organism evidence="2 3">
    <name type="scientific">Pyronema omphalodes (strain CBS 100304)</name>
    <name type="common">Pyronema confluens</name>
    <dbReference type="NCBI Taxonomy" id="1076935"/>
    <lineage>
        <taxon>Eukaryota</taxon>
        <taxon>Fungi</taxon>
        <taxon>Dikarya</taxon>
        <taxon>Ascomycota</taxon>
        <taxon>Pezizomycotina</taxon>
        <taxon>Pezizomycetes</taxon>
        <taxon>Pezizales</taxon>
        <taxon>Pyronemataceae</taxon>
        <taxon>Pyronema</taxon>
    </lineage>
</organism>
<evidence type="ECO:0000313" key="3">
    <source>
        <dbReference type="Proteomes" id="UP000018144"/>
    </source>
</evidence>
<name>U4LA95_PYROM</name>
<feature type="domain" description="DUF7708" evidence="1">
    <location>
        <begin position="19"/>
        <end position="129"/>
    </location>
</feature>
<evidence type="ECO:0000313" key="2">
    <source>
        <dbReference type="EMBL" id="CCX07074.1"/>
    </source>
</evidence>
<dbReference type="AlphaFoldDB" id="U4LA95"/>